<dbReference type="GO" id="GO:0047472">
    <property type="term" value="F:3-carboxy-cis,cis-muconate cycloisomerase activity"/>
    <property type="evidence" value="ECO:0007669"/>
    <property type="project" value="UniProtKB-EC"/>
</dbReference>
<dbReference type="KEGG" id="ppru:FDP22_00935"/>
<sequence length="440" mass="46233">MAISPFDSVMFRELYGDAEAAALFTEAAQIRAMLLFEGALAEVQGRLGIIPQDSAFFIARSAREVQIDPAALAAGTARDGVVAPALVAAFRREMQAPEHAKWIHWGATSQDVIDTGLVLRLRRLLDILDSRLAALADTLAQQASRHAGTVLAARTRSQMATPTTLGAKIAVWAAPLARHRERLAQMRPRLLTVSLAGASGTNAALAGRGTEVMEGVADALGLAPSPIPWHAARDSIAELAGWLAMVTGSLGKMGGDIILLTQSEIREISAGTGGASSTMPHKSNPVEPETLVTLARRAGGDLSTIQNAMLHAQERDGAAWALEWMALPALCMGCAAALRHAATLAQTLEAAPERMRADIDATRGMMMAEAATFALSAHMPRPEAQTLVKRACAEALAQDSTLGAVLPGLTDVALDWDAVLDPASYTGDAPLYPGRLAPQG</sequence>
<feature type="domain" description="Adenylosuccinate lyase C-terminal" evidence="2">
    <location>
        <begin position="363"/>
        <end position="437"/>
    </location>
</feature>
<keyword evidence="3" id="KW-0413">Isomerase</keyword>
<proteinExistence type="inferred from homology"/>
<dbReference type="RefSeq" id="WP_138577164.1">
    <property type="nucleotide sequence ID" value="NZ_CP040818.1"/>
</dbReference>
<dbReference type="Pfam" id="PF10397">
    <property type="entry name" value="ADSL_C"/>
    <property type="match status" value="1"/>
</dbReference>
<dbReference type="InterPro" id="IPR019468">
    <property type="entry name" value="AdenyloSucc_lyase_C"/>
</dbReference>
<dbReference type="Proteomes" id="UP000305888">
    <property type="component" value="Chromosome"/>
</dbReference>
<evidence type="ECO:0000313" key="4">
    <source>
        <dbReference type="Proteomes" id="UP000305888"/>
    </source>
</evidence>
<dbReference type="OrthoDB" id="9768878at2"/>
<dbReference type="Pfam" id="PF00206">
    <property type="entry name" value="Lyase_1"/>
    <property type="match status" value="1"/>
</dbReference>
<dbReference type="InterPro" id="IPR008948">
    <property type="entry name" value="L-Aspartase-like"/>
</dbReference>
<dbReference type="InterPro" id="IPR022761">
    <property type="entry name" value="Fumarate_lyase_N"/>
</dbReference>
<dbReference type="PRINTS" id="PR00145">
    <property type="entry name" value="ARGSUCLYASE"/>
</dbReference>
<reference evidence="3 4" key="1">
    <citation type="submission" date="2019-06" db="EMBL/GenBank/DDBJ databases">
        <title>Genome sequence of Rhodobacteraceae bacterium D4M1.</title>
        <authorList>
            <person name="Cao J."/>
        </authorList>
    </citation>
    <scope>NUCLEOTIDE SEQUENCE [LARGE SCALE GENOMIC DNA]</scope>
    <source>
        <strain evidence="3 4">D4M1</strain>
    </source>
</reference>
<dbReference type="AlphaFoldDB" id="A0A5B8FFW8"/>
<dbReference type="Gene3D" id="1.10.40.30">
    <property type="entry name" value="Fumarase/aspartase (C-terminal domain)"/>
    <property type="match status" value="1"/>
</dbReference>
<dbReference type="PANTHER" id="PTHR43172:SF2">
    <property type="entry name" value="ADENYLOSUCCINATE LYASE C-TERMINAL DOMAIN-CONTAINING PROTEIN"/>
    <property type="match status" value="1"/>
</dbReference>
<comment type="similarity">
    <text evidence="1">Belongs to the class-II fumarase/aspartase family.</text>
</comment>
<keyword evidence="4" id="KW-1185">Reference proteome</keyword>
<evidence type="ECO:0000259" key="2">
    <source>
        <dbReference type="SMART" id="SM00998"/>
    </source>
</evidence>
<evidence type="ECO:0000256" key="1">
    <source>
        <dbReference type="ARBA" id="ARBA00034772"/>
    </source>
</evidence>
<gene>
    <name evidence="3" type="ORF">FDP22_00935</name>
</gene>
<dbReference type="InterPro" id="IPR000362">
    <property type="entry name" value="Fumarate_lyase_fam"/>
</dbReference>
<dbReference type="NCBIfam" id="NF004631">
    <property type="entry name" value="PRK05975.1"/>
    <property type="match status" value="1"/>
</dbReference>
<name>A0A5B8FFW8_9RHOB</name>
<protein>
    <submittedName>
        <fullName evidence="3">3-carboxy-cis,cis-muconate cycloisomerase</fullName>
        <ecNumber evidence="3">5.5.1.2</ecNumber>
    </submittedName>
</protein>
<dbReference type="PRINTS" id="PR00149">
    <property type="entry name" value="FUMRATELYASE"/>
</dbReference>
<dbReference type="EMBL" id="CP040818">
    <property type="protein sequence ID" value="QDL90481.1"/>
    <property type="molecule type" value="Genomic_DNA"/>
</dbReference>
<organism evidence="3 4">
    <name type="scientific">Paroceanicella profunda</name>
    <dbReference type="NCBI Taxonomy" id="2579971"/>
    <lineage>
        <taxon>Bacteria</taxon>
        <taxon>Pseudomonadati</taxon>
        <taxon>Pseudomonadota</taxon>
        <taxon>Alphaproteobacteria</taxon>
        <taxon>Rhodobacterales</taxon>
        <taxon>Paracoccaceae</taxon>
        <taxon>Paroceanicella</taxon>
    </lineage>
</organism>
<dbReference type="EC" id="5.5.1.2" evidence="3"/>
<evidence type="ECO:0000313" key="3">
    <source>
        <dbReference type="EMBL" id="QDL90481.1"/>
    </source>
</evidence>
<dbReference type="Gene3D" id="1.20.200.10">
    <property type="entry name" value="Fumarase/aspartase (Central domain)"/>
    <property type="match status" value="1"/>
</dbReference>
<dbReference type="SUPFAM" id="SSF48557">
    <property type="entry name" value="L-aspartase-like"/>
    <property type="match status" value="1"/>
</dbReference>
<accession>A0A5B8FFW8</accession>
<dbReference type="PANTHER" id="PTHR43172">
    <property type="entry name" value="ADENYLOSUCCINATE LYASE"/>
    <property type="match status" value="1"/>
</dbReference>
<dbReference type="SMART" id="SM00998">
    <property type="entry name" value="ADSL_C"/>
    <property type="match status" value="1"/>
</dbReference>
<dbReference type="CDD" id="cd01597">
    <property type="entry name" value="pCLME"/>
    <property type="match status" value="1"/>
</dbReference>